<dbReference type="SUPFAM" id="SSF81301">
    <property type="entry name" value="Nucleotidyltransferase"/>
    <property type="match status" value="1"/>
</dbReference>
<evidence type="ECO:0000313" key="7">
    <source>
        <dbReference type="Proteomes" id="UP000178099"/>
    </source>
</evidence>
<dbReference type="Pfam" id="PF02824">
    <property type="entry name" value="TGS"/>
    <property type="match status" value="1"/>
</dbReference>
<comment type="pathway">
    <text evidence="1">Purine metabolism.</text>
</comment>
<dbReference type="InterPro" id="IPR012676">
    <property type="entry name" value="TGS-like"/>
</dbReference>
<dbReference type="GO" id="GO:0003723">
    <property type="term" value="F:RNA binding"/>
    <property type="evidence" value="ECO:0007669"/>
    <property type="project" value="UniProtKB-KW"/>
</dbReference>
<name>A0A1G2D962_9BACT</name>
<dbReference type="FunFam" id="3.30.460.10:FF:000001">
    <property type="entry name" value="GTP pyrophosphokinase RelA"/>
    <property type="match status" value="1"/>
</dbReference>
<dbReference type="AlphaFoldDB" id="A0A1G2D962"/>
<dbReference type="PROSITE" id="PS51831">
    <property type="entry name" value="HD"/>
    <property type="match status" value="1"/>
</dbReference>
<evidence type="ECO:0000256" key="1">
    <source>
        <dbReference type="ARBA" id="ARBA00025704"/>
    </source>
</evidence>
<dbReference type="FunFam" id="1.10.3210.10:FF:000001">
    <property type="entry name" value="GTP pyrophosphokinase RelA"/>
    <property type="match status" value="1"/>
</dbReference>
<protein>
    <recommendedName>
        <fullName evidence="8">TGS domain-containing protein</fullName>
    </recommendedName>
</protein>
<dbReference type="Pfam" id="PF13328">
    <property type="entry name" value="HD_4"/>
    <property type="match status" value="1"/>
</dbReference>
<dbReference type="CDD" id="cd00077">
    <property type="entry name" value="HDc"/>
    <property type="match status" value="1"/>
</dbReference>
<sequence>MSDLASIIATLKSPSEEDKELISRAFEFGEATHKGQKRFSGEPYFSHCIATAQTLGELHMDARTIAAGLLHDTFEDGSISLADIEKKFGKEVAFLVDGVTKLGKYKYRGVVRHAESLRKLFLAVSKDTRVLVIRLADRLHNMKTLAHVPEEKRRRIALETLEIYSPIANRLGMGRIKGDLEDFAFPYVYPKEHAWVSLLRKERSKNATKHLERVYRDLQKELRKAGVEVSSADYRVKHLYSLYKKLLRYDKDIDKIYDIAALRVIVPEVSDCYRVLGIIHSTWQPLPGRIKDYIASPKPNGYQSLHTSIFTGDGGIVEIQIRTKKMHDEAEYGIAAHIAYKETAEETRGTLLGKKVRWIQELVNWQRQVSASEEFLAHLHTDFFKDRVFVFTPDGDVIDLPEESYPLDFAYAVHSDIGDHLTGVKVNNKMVSLDTKLKNGDIVEIITKKSASPSSKWLAYAATATAKKNIKAALVSKKH</sequence>
<dbReference type="InterPro" id="IPR006674">
    <property type="entry name" value="HD_domain"/>
</dbReference>
<dbReference type="SMART" id="SM00471">
    <property type="entry name" value="HDc"/>
    <property type="match status" value="1"/>
</dbReference>
<comment type="function">
    <text evidence="3">In eubacteria ppGpp (guanosine 3'-diphosphate 5'-diphosphate) is a mediator of the stringent response that coordinates a variety of cellular activities in response to changes in nutritional abundance.</text>
</comment>
<comment type="caution">
    <text evidence="6">The sequence shown here is derived from an EMBL/GenBank/DDBJ whole genome shotgun (WGS) entry which is preliminary data.</text>
</comment>
<dbReference type="InterPro" id="IPR003607">
    <property type="entry name" value="HD/PDEase_dom"/>
</dbReference>
<comment type="similarity">
    <text evidence="3">Belongs to the relA/spoT family.</text>
</comment>
<dbReference type="GO" id="GO:0015969">
    <property type="term" value="P:guanosine tetraphosphate metabolic process"/>
    <property type="evidence" value="ECO:0007669"/>
    <property type="project" value="InterPro"/>
</dbReference>
<dbReference type="InterPro" id="IPR004811">
    <property type="entry name" value="RelA/Spo_fam"/>
</dbReference>
<dbReference type="InterPro" id="IPR007685">
    <property type="entry name" value="RelA_SpoT"/>
</dbReference>
<proteinExistence type="inferred from homology"/>
<dbReference type="SUPFAM" id="SSF81271">
    <property type="entry name" value="TGS-like"/>
    <property type="match status" value="1"/>
</dbReference>
<keyword evidence="2" id="KW-0694">RNA-binding</keyword>
<dbReference type="NCBIfam" id="TIGR00691">
    <property type="entry name" value="spoT_relA"/>
    <property type="match status" value="1"/>
</dbReference>
<dbReference type="InterPro" id="IPR043519">
    <property type="entry name" value="NT_sf"/>
</dbReference>
<dbReference type="EMBL" id="MHLN01000043">
    <property type="protein sequence ID" value="OGZ10174.1"/>
    <property type="molecule type" value="Genomic_DNA"/>
</dbReference>
<evidence type="ECO:0000256" key="2">
    <source>
        <dbReference type="PROSITE-ProRule" id="PRU00182"/>
    </source>
</evidence>
<dbReference type="Pfam" id="PF04607">
    <property type="entry name" value="RelA_SpoT"/>
    <property type="match status" value="1"/>
</dbReference>
<dbReference type="InterPro" id="IPR012675">
    <property type="entry name" value="Beta-grasp_dom_sf"/>
</dbReference>
<dbReference type="Gene3D" id="3.30.460.10">
    <property type="entry name" value="Beta Polymerase, domain 2"/>
    <property type="match status" value="1"/>
</dbReference>
<reference evidence="6 7" key="1">
    <citation type="journal article" date="2016" name="Nat. Commun.">
        <title>Thousands of microbial genomes shed light on interconnected biogeochemical processes in an aquifer system.</title>
        <authorList>
            <person name="Anantharaman K."/>
            <person name="Brown C.T."/>
            <person name="Hug L.A."/>
            <person name="Sharon I."/>
            <person name="Castelle C.J."/>
            <person name="Probst A.J."/>
            <person name="Thomas B.C."/>
            <person name="Singh A."/>
            <person name="Wilkins M.J."/>
            <person name="Karaoz U."/>
            <person name="Brodie E.L."/>
            <person name="Williams K.H."/>
            <person name="Hubbard S.S."/>
            <person name="Banfield J.F."/>
        </authorList>
    </citation>
    <scope>NUCLEOTIDE SEQUENCE [LARGE SCALE GENOMIC DNA]</scope>
</reference>
<dbReference type="InterPro" id="IPR033655">
    <property type="entry name" value="TGS_RelA/SpoT"/>
</dbReference>
<dbReference type="GO" id="GO:0005886">
    <property type="term" value="C:plasma membrane"/>
    <property type="evidence" value="ECO:0007669"/>
    <property type="project" value="TreeGrafter"/>
</dbReference>
<evidence type="ECO:0000259" key="5">
    <source>
        <dbReference type="PROSITE" id="PS51880"/>
    </source>
</evidence>
<dbReference type="Gene3D" id="1.10.3210.10">
    <property type="entry name" value="Hypothetical protein af1432"/>
    <property type="match status" value="1"/>
</dbReference>
<dbReference type="PROSITE" id="PS51880">
    <property type="entry name" value="TGS"/>
    <property type="match status" value="1"/>
</dbReference>
<evidence type="ECO:0000256" key="3">
    <source>
        <dbReference type="RuleBase" id="RU003847"/>
    </source>
</evidence>
<dbReference type="SMART" id="SM00954">
    <property type="entry name" value="RelA_SpoT"/>
    <property type="match status" value="1"/>
</dbReference>
<dbReference type="FunFam" id="3.10.20.30:FF:000002">
    <property type="entry name" value="GTP pyrophosphokinase (RelA/SpoT)"/>
    <property type="match status" value="1"/>
</dbReference>
<evidence type="ECO:0000313" key="6">
    <source>
        <dbReference type="EMBL" id="OGZ10174.1"/>
    </source>
</evidence>
<dbReference type="Proteomes" id="UP000178099">
    <property type="component" value="Unassembled WGS sequence"/>
</dbReference>
<dbReference type="Gene3D" id="3.10.20.30">
    <property type="match status" value="1"/>
</dbReference>
<dbReference type="CDD" id="cd05399">
    <property type="entry name" value="NT_Rel-Spo_like"/>
    <property type="match status" value="1"/>
</dbReference>
<accession>A0A1G2D962</accession>
<dbReference type="InterPro" id="IPR004095">
    <property type="entry name" value="TGS"/>
</dbReference>
<dbReference type="PROSITE" id="PS50889">
    <property type="entry name" value="S4"/>
    <property type="match status" value="1"/>
</dbReference>
<evidence type="ECO:0008006" key="8">
    <source>
        <dbReference type="Google" id="ProtNLM"/>
    </source>
</evidence>
<dbReference type="SUPFAM" id="SSF109604">
    <property type="entry name" value="HD-domain/PDEase-like"/>
    <property type="match status" value="1"/>
</dbReference>
<feature type="domain" description="TGS" evidence="5">
    <location>
        <begin position="386"/>
        <end position="447"/>
    </location>
</feature>
<dbReference type="CDD" id="cd01668">
    <property type="entry name" value="TGS_RSH"/>
    <property type="match status" value="1"/>
</dbReference>
<gene>
    <name evidence="6" type="ORF">A3D67_03450</name>
</gene>
<dbReference type="PANTHER" id="PTHR21262:SF31">
    <property type="entry name" value="GTP PYROPHOSPHOKINASE"/>
    <property type="match status" value="1"/>
</dbReference>
<evidence type="ECO:0000259" key="4">
    <source>
        <dbReference type="PROSITE" id="PS51831"/>
    </source>
</evidence>
<organism evidence="6 7">
    <name type="scientific">Candidatus Lloydbacteria bacterium RIFCSPHIGHO2_02_FULL_51_22</name>
    <dbReference type="NCBI Taxonomy" id="1798663"/>
    <lineage>
        <taxon>Bacteria</taxon>
        <taxon>Candidatus Lloydiibacteriota</taxon>
    </lineage>
</organism>
<dbReference type="PANTHER" id="PTHR21262">
    <property type="entry name" value="GUANOSINE-3',5'-BIS DIPHOSPHATE 3'-PYROPHOSPHOHYDROLASE"/>
    <property type="match status" value="1"/>
</dbReference>
<feature type="domain" description="HD" evidence="4">
    <location>
        <begin position="44"/>
        <end position="142"/>
    </location>
</feature>